<comment type="caution">
    <text evidence="1">The sequence shown here is derived from an EMBL/GenBank/DDBJ whole genome shotgun (WGS) entry which is preliminary data.</text>
</comment>
<evidence type="ECO:0000313" key="2">
    <source>
        <dbReference type="Proteomes" id="UP000011991"/>
    </source>
</evidence>
<protein>
    <submittedName>
        <fullName evidence="1">Uncharacterized protein</fullName>
    </submittedName>
</protein>
<sequence>MDKEKFWKMQPRAFPELFPRRWSHGKWEAALPNVKKMIRRV</sequence>
<dbReference type="EMBL" id="ANOG01000775">
    <property type="protein sequence ID" value="EMI17615.1"/>
    <property type="molecule type" value="Genomic_DNA"/>
</dbReference>
<evidence type="ECO:0000313" key="1">
    <source>
        <dbReference type="EMBL" id="EMI17615.1"/>
    </source>
</evidence>
<dbReference type="Proteomes" id="UP000011991">
    <property type="component" value="Unassembled WGS sequence"/>
</dbReference>
<gene>
    <name evidence="1" type="ORF">RMSM_05458</name>
</gene>
<reference evidence="1 2" key="1">
    <citation type="journal article" date="2013" name="Mar. Genomics">
        <title>Expression of sulfatases in Rhodopirellula baltica and the diversity of sulfatases in the genus Rhodopirellula.</title>
        <authorList>
            <person name="Wegner C.E."/>
            <person name="Richter-Heitmann T."/>
            <person name="Klindworth A."/>
            <person name="Klockow C."/>
            <person name="Richter M."/>
            <person name="Achstetter T."/>
            <person name="Glockner F.O."/>
            <person name="Harder J."/>
        </authorList>
    </citation>
    <scope>NUCLEOTIDE SEQUENCE [LARGE SCALE GENOMIC DNA]</scope>
    <source>
        <strain evidence="1 2">SM1</strain>
    </source>
</reference>
<accession>M5RE01</accession>
<organism evidence="1 2">
    <name type="scientific">Rhodopirellula maiorica SM1</name>
    <dbReference type="NCBI Taxonomy" id="1265738"/>
    <lineage>
        <taxon>Bacteria</taxon>
        <taxon>Pseudomonadati</taxon>
        <taxon>Planctomycetota</taxon>
        <taxon>Planctomycetia</taxon>
        <taxon>Pirellulales</taxon>
        <taxon>Pirellulaceae</taxon>
        <taxon>Novipirellula</taxon>
    </lineage>
</organism>
<proteinExistence type="predicted"/>
<keyword evidence="2" id="KW-1185">Reference proteome</keyword>
<dbReference type="AlphaFoldDB" id="M5RE01"/>
<dbReference type="PATRIC" id="fig|1265738.3.peg.5462"/>
<name>M5RE01_9BACT</name>